<dbReference type="OMA" id="REIMKMP"/>
<keyword evidence="3" id="KW-0238">DNA-binding</keyword>
<proteinExistence type="evidence at transcript level"/>
<dbReference type="GO" id="GO:0003677">
    <property type="term" value="F:DNA binding"/>
    <property type="evidence" value="ECO:0007669"/>
    <property type="project" value="UniProtKB-KW"/>
</dbReference>
<keyword evidence="4" id="KW-0804">Transcription</keyword>
<accession>A9NPH4</accession>
<dbReference type="GO" id="GO:0006355">
    <property type="term" value="P:regulation of DNA-templated transcription"/>
    <property type="evidence" value="ECO:0007669"/>
    <property type="project" value="InterPro"/>
</dbReference>
<sequence length="324" mass="36813">MREIGRMGCKSGPNSAQINLPPGFRFYPTDEELMVHYLCKRVASQPFPIPIIAEIDLYKFDPWQLPEKALFGEKEWYFFSPRDRKYPNGSRPNRAAGSGYWKATGTDKPVTAGLNRMKVGVKKALVFYKGKAPRGIKTNWIMHEYRLADSASKAAKRKGSIRLDDWVLCRIYEKHYASQKAVPKESNELSSCVDPEEDQYMAPVASNSPPDMDDNKLLINLPRINSLNRINSLLKFPSREIMKMPDPNYNQTEQQYSRAETDAGSNSGGQAIEYGQNSPFWRNQQFGYNYDQMAQNPFPQQLEHMPSLGANSSAFFASLAAELL</sequence>
<dbReference type="PANTHER" id="PTHR31719:SF94">
    <property type="entry name" value="PROTEIN ATAF2"/>
    <property type="match status" value="1"/>
</dbReference>
<dbReference type="FunFam" id="2.170.150.80:FF:000004">
    <property type="entry name" value="NAC transcription factor"/>
    <property type="match status" value="1"/>
</dbReference>
<evidence type="ECO:0000313" key="8">
    <source>
        <dbReference type="EMBL" id="ABK22535.1"/>
    </source>
</evidence>
<dbReference type="Pfam" id="PF02365">
    <property type="entry name" value="NAM"/>
    <property type="match status" value="1"/>
</dbReference>
<dbReference type="InterPro" id="IPR036093">
    <property type="entry name" value="NAC_dom_sf"/>
</dbReference>
<dbReference type="Gene3D" id="2.170.150.80">
    <property type="entry name" value="NAC domain"/>
    <property type="match status" value="1"/>
</dbReference>
<evidence type="ECO:0000256" key="5">
    <source>
        <dbReference type="ARBA" id="ARBA00023242"/>
    </source>
</evidence>
<dbReference type="AlphaFoldDB" id="A9NPH4"/>
<keyword evidence="2" id="KW-0805">Transcription regulation</keyword>
<dbReference type="SUPFAM" id="SSF101941">
    <property type="entry name" value="NAC domain"/>
    <property type="match status" value="1"/>
</dbReference>
<evidence type="ECO:0000259" key="7">
    <source>
        <dbReference type="PROSITE" id="PS51005"/>
    </source>
</evidence>
<evidence type="ECO:0000256" key="6">
    <source>
        <dbReference type="SAM" id="MobiDB-lite"/>
    </source>
</evidence>
<feature type="region of interest" description="Disordered" evidence="6">
    <location>
        <begin position="244"/>
        <end position="268"/>
    </location>
</feature>
<evidence type="ECO:0000256" key="3">
    <source>
        <dbReference type="ARBA" id="ARBA00023125"/>
    </source>
</evidence>
<evidence type="ECO:0000256" key="1">
    <source>
        <dbReference type="ARBA" id="ARBA00004123"/>
    </source>
</evidence>
<evidence type="ECO:0000256" key="4">
    <source>
        <dbReference type="ARBA" id="ARBA00023163"/>
    </source>
</evidence>
<name>A9NPH4_PICSI</name>
<dbReference type="EMBL" id="EF083184">
    <property type="protein sequence ID" value="ABK22535.1"/>
    <property type="molecule type" value="mRNA"/>
</dbReference>
<reference evidence="8" key="1">
    <citation type="journal article" date="2008" name="BMC Genomics">
        <title>A conifer genomics resource of 200,000 spruce (Picea spp.) ESTs and 6,464 high-quality, sequence-finished full-length cDNAs for Sitka spruce (Picea sitchensis).</title>
        <authorList>
            <person name="Ralph S.G."/>
            <person name="Chun H.J."/>
            <person name="Kolosova N."/>
            <person name="Cooper D."/>
            <person name="Oddy C."/>
            <person name="Ritland C.E."/>
            <person name="Kirkpatrick R."/>
            <person name="Moore R."/>
            <person name="Barber S."/>
            <person name="Holt R.A."/>
            <person name="Jones S.J."/>
            <person name="Marra M.A."/>
            <person name="Douglas C.J."/>
            <person name="Ritland K."/>
            <person name="Bohlmann J."/>
        </authorList>
    </citation>
    <scope>NUCLEOTIDE SEQUENCE</scope>
    <source>
        <tissue evidence="8">Green portion of the leader tissue</tissue>
    </source>
</reference>
<dbReference type="PANTHER" id="PTHR31719">
    <property type="entry name" value="NAC TRANSCRIPTION FACTOR 56"/>
    <property type="match status" value="1"/>
</dbReference>
<dbReference type="PROSITE" id="PS51005">
    <property type="entry name" value="NAC"/>
    <property type="match status" value="1"/>
</dbReference>
<feature type="domain" description="NAC" evidence="7">
    <location>
        <begin position="20"/>
        <end position="174"/>
    </location>
</feature>
<dbReference type="GO" id="GO:0005634">
    <property type="term" value="C:nucleus"/>
    <property type="evidence" value="ECO:0007669"/>
    <property type="project" value="UniProtKB-SubCell"/>
</dbReference>
<comment type="subcellular location">
    <subcellularLocation>
        <location evidence="1">Nucleus</location>
    </subcellularLocation>
</comment>
<evidence type="ECO:0000256" key="2">
    <source>
        <dbReference type="ARBA" id="ARBA00023015"/>
    </source>
</evidence>
<dbReference type="InterPro" id="IPR003441">
    <property type="entry name" value="NAC-dom"/>
</dbReference>
<keyword evidence="5" id="KW-0539">Nucleus</keyword>
<feature type="compositionally biased region" description="Polar residues" evidence="6">
    <location>
        <begin position="248"/>
        <end position="268"/>
    </location>
</feature>
<protein>
    <recommendedName>
        <fullName evidence="7">NAC domain-containing protein</fullName>
    </recommendedName>
</protein>
<organism evidence="8">
    <name type="scientific">Picea sitchensis</name>
    <name type="common">Sitka spruce</name>
    <name type="synonym">Pinus sitchensis</name>
    <dbReference type="NCBI Taxonomy" id="3332"/>
    <lineage>
        <taxon>Eukaryota</taxon>
        <taxon>Viridiplantae</taxon>
        <taxon>Streptophyta</taxon>
        <taxon>Embryophyta</taxon>
        <taxon>Tracheophyta</taxon>
        <taxon>Spermatophyta</taxon>
        <taxon>Pinopsida</taxon>
        <taxon>Pinidae</taxon>
        <taxon>Conifers I</taxon>
        <taxon>Pinales</taxon>
        <taxon>Pinaceae</taxon>
        <taxon>Picea</taxon>
    </lineage>
</organism>